<organism evidence="7 8">
    <name type="scientific">Thermoactinomyces intermedius</name>
    <dbReference type="NCBI Taxonomy" id="2024"/>
    <lineage>
        <taxon>Bacteria</taxon>
        <taxon>Bacillati</taxon>
        <taxon>Bacillota</taxon>
        <taxon>Bacilli</taxon>
        <taxon>Bacillales</taxon>
        <taxon>Thermoactinomycetaceae</taxon>
        <taxon>Thermoactinomyces</taxon>
    </lineage>
</organism>
<evidence type="ECO:0000313" key="8">
    <source>
        <dbReference type="Proteomes" id="UP000633619"/>
    </source>
</evidence>
<evidence type="ECO:0000256" key="4">
    <source>
        <dbReference type="PIRSR" id="PIRSR006278-1"/>
    </source>
</evidence>
<dbReference type="AlphaFoldDB" id="A0A8I1DG17"/>
<dbReference type="InterPro" id="IPR036052">
    <property type="entry name" value="TrpB-like_PALP_sf"/>
</dbReference>
<dbReference type="Gene3D" id="3.40.50.1100">
    <property type="match status" value="2"/>
</dbReference>
<gene>
    <name evidence="7" type="ORF">I8U20_08640</name>
</gene>
<comment type="similarity">
    <text evidence="2">Belongs to the ACC deaminase/D-cysteine desulfhydrase family.</text>
</comment>
<dbReference type="SUPFAM" id="SSF53686">
    <property type="entry name" value="Tryptophan synthase beta subunit-like PLP-dependent enzymes"/>
    <property type="match status" value="1"/>
</dbReference>
<evidence type="ECO:0000256" key="1">
    <source>
        <dbReference type="ARBA" id="ARBA00001933"/>
    </source>
</evidence>
<keyword evidence="8" id="KW-1185">Reference proteome</keyword>
<dbReference type="Proteomes" id="UP000633619">
    <property type="component" value="Unassembled WGS sequence"/>
</dbReference>
<dbReference type="EMBL" id="JAECVW010000004">
    <property type="protein sequence ID" value="MBH8595396.1"/>
    <property type="molecule type" value="Genomic_DNA"/>
</dbReference>
<name>A0A8I1DG17_THEIN</name>
<dbReference type="GO" id="GO:1901605">
    <property type="term" value="P:alpha-amino acid metabolic process"/>
    <property type="evidence" value="ECO:0007669"/>
    <property type="project" value="UniProtKB-ARBA"/>
</dbReference>
<evidence type="ECO:0000256" key="3">
    <source>
        <dbReference type="ARBA" id="ARBA00022898"/>
    </source>
</evidence>
<evidence type="ECO:0000313" key="7">
    <source>
        <dbReference type="EMBL" id="MBH8595396.1"/>
    </source>
</evidence>
<evidence type="ECO:0000259" key="6">
    <source>
        <dbReference type="Pfam" id="PF00291"/>
    </source>
</evidence>
<accession>A0A8I1DG17</accession>
<evidence type="ECO:0000256" key="2">
    <source>
        <dbReference type="ARBA" id="ARBA00008639"/>
    </source>
</evidence>
<dbReference type="PIRSF" id="PIRSF006278">
    <property type="entry name" value="ACCD_DCysDesulf"/>
    <property type="match status" value="1"/>
</dbReference>
<feature type="active site" description="Nucleophile" evidence="4">
    <location>
        <position position="75"/>
    </location>
</feature>
<proteinExistence type="inferred from homology"/>
<keyword evidence="3 5" id="KW-0663">Pyridoxal phosphate</keyword>
<dbReference type="GO" id="GO:0019148">
    <property type="term" value="F:D-cysteine desulfhydrase activity"/>
    <property type="evidence" value="ECO:0007669"/>
    <property type="project" value="TreeGrafter"/>
</dbReference>
<comment type="cofactor">
    <cofactor evidence="1">
        <name>pyridoxal 5'-phosphate</name>
        <dbReference type="ChEBI" id="CHEBI:597326"/>
    </cofactor>
</comment>
<sequence>MPHPMNHFPILDGFTPLEPLPRLAEHLGMKSLWIKRDDLTGLMFGGNKLRKLEYLIGDALSKGCDLVITGGSPQSNHARLTAAVANKAGMETWLCFAGRHMGMRQGNLLLNHIMGATMFTTGVYGSNNLYQAMKEKAAEAEKEGKKPYTIPVGGSTPIGDYGYLRAWKELEEQREMKQIPPFDEIYVAAGSGGTIAGLLAGIHLYPQKTNLMGISVWESKETLYQEIQDFTSQLLSWLGHDQAVSMDALQLFDQFIGKKYGVPSEAGNEAIRLLARLEGIMVDPVYTGKALSGLIDRARKGLLKDKHVLFWHTGGTPAVFTHASSLSQDEA</sequence>
<comment type="caution">
    <text evidence="7">The sequence shown here is derived from an EMBL/GenBank/DDBJ whole genome shotgun (WGS) entry which is preliminary data.</text>
</comment>
<dbReference type="InterPro" id="IPR027278">
    <property type="entry name" value="ACCD_DCysDesulf"/>
</dbReference>
<dbReference type="Pfam" id="PF00291">
    <property type="entry name" value="PALP"/>
    <property type="match status" value="1"/>
</dbReference>
<reference evidence="7 8" key="1">
    <citation type="submission" date="2020-12" db="EMBL/GenBank/DDBJ databases">
        <title>WGS of Thermoactinomyces spp.</title>
        <authorList>
            <person name="Cheng K."/>
        </authorList>
    </citation>
    <scope>NUCLEOTIDE SEQUENCE [LARGE SCALE GENOMIC DNA]</scope>
    <source>
        <strain evidence="8">CICC 10671\DSM 43846</strain>
    </source>
</reference>
<feature type="modified residue" description="N6-(pyridoxal phosphate)lysine" evidence="5">
    <location>
        <position position="48"/>
    </location>
</feature>
<dbReference type="RefSeq" id="WP_181732080.1">
    <property type="nucleotide sequence ID" value="NZ_JACEIR010000005.1"/>
</dbReference>
<dbReference type="InterPro" id="IPR005966">
    <property type="entry name" value="D-Cys_desShydrase"/>
</dbReference>
<protein>
    <submittedName>
        <fullName evidence="7">D-cysteine desulfhydrase family protein</fullName>
    </submittedName>
</protein>
<dbReference type="InterPro" id="IPR001926">
    <property type="entry name" value="TrpB-like_PALP"/>
</dbReference>
<feature type="domain" description="Tryptophan synthase beta chain-like PALP" evidence="6">
    <location>
        <begin position="13"/>
        <end position="314"/>
    </location>
</feature>
<dbReference type="NCBIfam" id="TIGR01275">
    <property type="entry name" value="ACC_deam_rel"/>
    <property type="match status" value="1"/>
</dbReference>
<dbReference type="PANTHER" id="PTHR43780">
    <property type="entry name" value="1-AMINOCYCLOPROPANE-1-CARBOXYLATE DEAMINASE-RELATED"/>
    <property type="match status" value="1"/>
</dbReference>
<dbReference type="PANTHER" id="PTHR43780:SF2">
    <property type="entry name" value="1-AMINOCYCLOPROPANE-1-CARBOXYLATE DEAMINASE-RELATED"/>
    <property type="match status" value="1"/>
</dbReference>
<evidence type="ECO:0000256" key="5">
    <source>
        <dbReference type="PIRSR" id="PIRSR006278-2"/>
    </source>
</evidence>